<evidence type="ECO:0000313" key="1">
    <source>
        <dbReference type="EMBL" id="KZS05038.1"/>
    </source>
</evidence>
<dbReference type="AlphaFoldDB" id="A0A164MGC4"/>
<reference evidence="1 2" key="1">
    <citation type="submission" date="2016-03" db="EMBL/GenBank/DDBJ databases">
        <title>EvidentialGene: Evidence-directed Construction of Genes on Genomes.</title>
        <authorList>
            <person name="Gilbert D.G."/>
            <person name="Choi J.-H."/>
            <person name="Mockaitis K."/>
            <person name="Colbourne J."/>
            <person name="Pfrender M."/>
        </authorList>
    </citation>
    <scope>NUCLEOTIDE SEQUENCE [LARGE SCALE GENOMIC DNA]</scope>
    <source>
        <strain evidence="1 2">Xinb3</strain>
        <tissue evidence="1">Complete organism</tissue>
    </source>
</reference>
<dbReference type="EMBL" id="LRGB01003024">
    <property type="protein sequence ID" value="KZS05038.1"/>
    <property type="molecule type" value="Genomic_DNA"/>
</dbReference>
<dbReference type="Proteomes" id="UP000076858">
    <property type="component" value="Unassembled WGS sequence"/>
</dbReference>
<evidence type="ECO:0000313" key="2">
    <source>
        <dbReference type="Proteomes" id="UP000076858"/>
    </source>
</evidence>
<comment type="caution">
    <text evidence="1">The sequence shown here is derived from an EMBL/GenBank/DDBJ whole genome shotgun (WGS) entry which is preliminary data.</text>
</comment>
<organism evidence="1 2">
    <name type="scientific">Daphnia magna</name>
    <dbReference type="NCBI Taxonomy" id="35525"/>
    <lineage>
        <taxon>Eukaryota</taxon>
        <taxon>Metazoa</taxon>
        <taxon>Ecdysozoa</taxon>
        <taxon>Arthropoda</taxon>
        <taxon>Crustacea</taxon>
        <taxon>Branchiopoda</taxon>
        <taxon>Diplostraca</taxon>
        <taxon>Cladocera</taxon>
        <taxon>Anomopoda</taxon>
        <taxon>Daphniidae</taxon>
        <taxon>Daphnia</taxon>
    </lineage>
</organism>
<sequence length="40" mass="4712">MRWKRKSWVSLSADEIFINAVLNSKRKKESTDMASLSRKI</sequence>
<accession>A0A164MGC4</accession>
<name>A0A164MGC4_9CRUS</name>
<keyword evidence="2" id="KW-1185">Reference proteome</keyword>
<gene>
    <name evidence="1" type="ORF">APZ42_031997</name>
</gene>
<proteinExistence type="predicted"/>
<protein>
    <submittedName>
        <fullName evidence="1">Uncharacterized protein</fullName>
    </submittedName>
</protein>